<accession>A0A0A9BP15</accession>
<name>A0A0A9BP15_ARUDO</name>
<dbReference type="AlphaFoldDB" id="A0A0A9BP15"/>
<protein>
    <submittedName>
        <fullName evidence="2">Uncharacterized protein</fullName>
    </submittedName>
</protein>
<evidence type="ECO:0000313" key="2">
    <source>
        <dbReference type="EMBL" id="JAD62990.1"/>
    </source>
</evidence>
<dbReference type="EMBL" id="GBRH01234905">
    <property type="protein sequence ID" value="JAD62990.1"/>
    <property type="molecule type" value="Transcribed_RNA"/>
</dbReference>
<proteinExistence type="predicted"/>
<reference evidence="2" key="1">
    <citation type="submission" date="2014-09" db="EMBL/GenBank/DDBJ databases">
        <authorList>
            <person name="Magalhaes I.L.F."/>
            <person name="Oliveira U."/>
            <person name="Santos F.R."/>
            <person name="Vidigal T.H.D.A."/>
            <person name="Brescovit A.D."/>
            <person name="Santos A.J."/>
        </authorList>
    </citation>
    <scope>NUCLEOTIDE SEQUENCE</scope>
    <source>
        <tissue evidence="2">Shoot tissue taken approximately 20 cm above the soil surface</tissue>
    </source>
</reference>
<feature type="region of interest" description="Disordered" evidence="1">
    <location>
        <begin position="1"/>
        <end position="62"/>
    </location>
</feature>
<feature type="compositionally biased region" description="Basic and acidic residues" evidence="1">
    <location>
        <begin position="51"/>
        <end position="62"/>
    </location>
</feature>
<sequence length="62" mass="6313">MRVRSRRASLIVNPPASPPRVAGSSGQSSPSHFVLSGGLSPSPTSPPRAASSEERRTMAAGA</sequence>
<organism evidence="2">
    <name type="scientific">Arundo donax</name>
    <name type="common">Giant reed</name>
    <name type="synonym">Donax arundinaceus</name>
    <dbReference type="NCBI Taxonomy" id="35708"/>
    <lineage>
        <taxon>Eukaryota</taxon>
        <taxon>Viridiplantae</taxon>
        <taxon>Streptophyta</taxon>
        <taxon>Embryophyta</taxon>
        <taxon>Tracheophyta</taxon>
        <taxon>Spermatophyta</taxon>
        <taxon>Magnoliopsida</taxon>
        <taxon>Liliopsida</taxon>
        <taxon>Poales</taxon>
        <taxon>Poaceae</taxon>
        <taxon>PACMAD clade</taxon>
        <taxon>Arundinoideae</taxon>
        <taxon>Arundineae</taxon>
        <taxon>Arundo</taxon>
    </lineage>
</organism>
<reference evidence="2" key="2">
    <citation type="journal article" date="2015" name="Data Brief">
        <title>Shoot transcriptome of the giant reed, Arundo donax.</title>
        <authorList>
            <person name="Barrero R.A."/>
            <person name="Guerrero F.D."/>
            <person name="Moolhuijzen P."/>
            <person name="Goolsby J.A."/>
            <person name="Tidwell J."/>
            <person name="Bellgard S.E."/>
            <person name="Bellgard M.I."/>
        </authorList>
    </citation>
    <scope>NUCLEOTIDE SEQUENCE</scope>
    <source>
        <tissue evidence="2">Shoot tissue taken approximately 20 cm above the soil surface</tissue>
    </source>
</reference>
<feature type="compositionally biased region" description="Low complexity" evidence="1">
    <location>
        <begin position="35"/>
        <end position="50"/>
    </location>
</feature>
<evidence type="ECO:0000256" key="1">
    <source>
        <dbReference type="SAM" id="MobiDB-lite"/>
    </source>
</evidence>